<keyword evidence="3 5" id="KW-0238">DNA-binding</keyword>
<comment type="caution">
    <text evidence="5">The sequence shown here is derived from an EMBL/GenBank/DDBJ whole genome shotgun (WGS) entry which is preliminary data.</text>
</comment>
<dbReference type="OrthoDB" id="9799835at2"/>
<dbReference type="GO" id="GO:0030261">
    <property type="term" value="P:chromosome condensation"/>
    <property type="evidence" value="ECO:0007669"/>
    <property type="project" value="UniProtKB-KW"/>
</dbReference>
<reference evidence="5 6" key="1">
    <citation type="submission" date="2018-07" db="EMBL/GenBank/DDBJ databases">
        <title>Genomic Encyclopedia of Type Strains, Phase IV (KMG-IV): sequencing the most valuable type-strain genomes for metagenomic binning, comparative biology and taxonomic classification.</title>
        <authorList>
            <person name="Goeker M."/>
        </authorList>
    </citation>
    <scope>NUCLEOTIDE SEQUENCE [LARGE SCALE GENOMIC DNA]</scope>
    <source>
        <strain evidence="5 6">DSM 14364</strain>
    </source>
</reference>
<protein>
    <submittedName>
        <fullName evidence="5">DNA-binding protein HU-beta</fullName>
    </submittedName>
</protein>
<dbReference type="EMBL" id="QQBB01000002">
    <property type="protein sequence ID" value="RDI61103.1"/>
    <property type="molecule type" value="Genomic_DNA"/>
</dbReference>
<evidence type="ECO:0000313" key="5">
    <source>
        <dbReference type="EMBL" id="RDI61103.1"/>
    </source>
</evidence>
<dbReference type="Gene3D" id="4.10.520.10">
    <property type="entry name" value="IHF-like DNA-binding proteins"/>
    <property type="match status" value="1"/>
</dbReference>
<dbReference type="GO" id="GO:0030527">
    <property type="term" value="F:structural constituent of chromatin"/>
    <property type="evidence" value="ECO:0007669"/>
    <property type="project" value="InterPro"/>
</dbReference>
<evidence type="ECO:0000256" key="3">
    <source>
        <dbReference type="ARBA" id="ARBA00023125"/>
    </source>
</evidence>
<comment type="similarity">
    <text evidence="1 4">Belongs to the bacterial histone-like protein family.</text>
</comment>
<keyword evidence="6" id="KW-1185">Reference proteome</keyword>
<dbReference type="CDD" id="cd13831">
    <property type="entry name" value="HU"/>
    <property type="match status" value="1"/>
</dbReference>
<evidence type="ECO:0000256" key="1">
    <source>
        <dbReference type="ARBA" id="ARBA00010529"/>
    </source>
</evidence>
<dbReference type="PRINTS" id="PR01727">
    <property type="entry name" value="DNABINDINGHU"/>
</dbReference>
<proteinExistence type="inferred from homology"/>
<accession>A0A370HRC6</accession>
<dbReference type="SMART" id="SM00411">
    <property type="entry name" value="BHL"/>
    <property type="match status" value="1"/>
</dbReference>
<dbReference type="Proteomes" id="UP000254925">
    <property type="component" value="Unassembled WGS sequence"/>
</dbReference>
<dbReference type="SUPFAM" id="SSF47729">
    <property type="entry name" value="IHF-like DNA-binding proteins"/>
    <property type="match status" value="1"/>
</dbReference>
<dbReference type="InterPro" id="IPR000119">
    <property type="entry name" value="Hist_DNA-bd"/>
</dbReference>
<evidence type="ECO:0000256" key="4">
    <source>
        <dbReference type="RuleBase" id="RU003939"/>
    </source>
</evidence>
<organism evidence="5 6">
    <name type="scientific">Microvirga subterranea</name>
    <dbReference type="NCBI Taxonomy" id="186651"/>
    <lineage>
        <taxon>Bacteria</taxon>
        <taxon>Pseudomonadati</taxon>
        <taxon>Pseudomonadota</taxon>
        <taxon>Alphaproteobacteria</taxon>
        <taxon>Hyphomicrobiales</taxon>
        <taxon>Methylobacteriaceae</taxon>
        <taxon>Microvirga</taxon>
    </lineage>
</organism>
<dbReference type="PROSITE" id="PS00045">
    <property type="entry name" value="HISTONE_LIKE"/>
    <property type="match status" value="1"/>
</dbReference>
<sequence>MNKNDLIEFIAEEHELTKTFARDVVENVFQAIAESVQKGEEVAIFGFGKFKMVERGARKGRNPQTGEAIKIAASKNVKFEAAKTLKDSLNTKRRARKK</sequence>
<dbReference type="PANTHER" id="PTHR33175:SF3">
    <property type="entry name" value="DNA-BINDING PROTEIN HU-BETA"/>
    <property type="match status" value="1"/>
</dbReference>
<evidence type="ECO:0000313" key="6">
    <source>
        <dbReference type="Proteomes" id="UP000254925"/>
    </source>
</evidence>
<gene>
    <name evidence="5" type="ORF">DES45_102498</name>
</gene>
<dbReference type="RefSeq" id="WP_114769275.1">
    <property type="nucleotide sequence ID" value="NZ_QQBB01000002.1"/>
</dbReference>
<name>A0A370HRC6_9HYPH</name>
<evidence type="ECO:0000256" key="2">
    <source>
        <dbReference type="ARBA" id="ARBA00023067"/>
    </source>
</evidence>
<dbReference type="InterPro" id="IPR010992">
    <property type="entry name" value="IHF-like_DNA-bd_dom_sf"/>
</dbReference>
<dbReference type="AlphaFoldDB" id="A0A370HRC6"/>
<dbReference type="GO" id="GO:0003677">
    <property type="term" value="F:DNA binding"/>
    <property type="evidence" value="ECO:0007669"/>
    <property type="project" value="UniProtKB-KW"/>
</dbReference>
<dbReference type="InterPro" id="IPR020816">
    <property type="entry name" value="Histone-like_DNA-bd_CS"/>
</dbReference>
<dbReference type="Pfam" id="PF00216">
    <property type="entry name" value="Bac_DNA_binding"/>
    <property type="match status" value="1"/>
</dbReference>
<dbReference type="PANTHER" id="PTHR33175">
    <property type="entry name" value="DNA-BINDING PROTEIN HU"/>
    <property type="match status" value="1"/>
</dbReference>
<keyword evidence="2" id="KW-0226">DNA condensation</keyword>